<dbReference type="PROSITE" id="PS51705">
    <property type="entry name" value="G_HFLX"/>
    <property type="match status" value="1"/>
</dbReference>
<dbReference type="InterPro" id="IPR027417">
    <property type="entry name" value="P-loop_NTPase"/>
</dbReference>
<keyword evidence="11" id="KW-1185">Reference proteome</keyword>
<keyword evidence="5 6" id="KW-0342">GTP-binding</keyword>
<evidence type="ECO:0000256" key="7">
    <source>
        <dbReference type="PIRSR" id="PIRSR006809-1"/>
    </source>
</evidence>
<sequence length="418" mass="47027">MSKTGFEDVVIVGVQKEETDYDFHYSLDELENLVNNAHGRVVGRISQKRDSLDQKTFVGKGKLKEIKDLVEAKDATCLIFNQELSPSHVRNIQDFINVKVLDRIQVILDIFAMRAQSKAGRLQVELAQLNYLLPRLAGQGENLSRLGGGIGTRGPGETKLETDRRHIQKQISDIKKELVKLADHRKRSRQKRQESQIVQIGLIGYTNAGKSTLLNKLTGSQSLEKDILFATLDPITRQLTLPSGLQVTLTDTVGFIKDLPTQLIESFKSTLEESRQADILLHLVDASSPNRVSQEDTVVALLEDLDMEDIPRLTVYNKKDKLDQAFTPLAFPNLLISALDDQDITYLKSSIENFLMDQIMATYQVDLPASRGDIYSALQQGTIVKKEKFDKTNQSYKIEGYAKKDSYWQSLLEEGVDG</sequence>
<feature type="binding site" evidence="7">
    <location>
        <begin position="204"/>
        <end position="211"/>
    </location>
    <ligand>
        <name>GTP</name>
        <dbReference type="ChEBI" id="CHEBI:37565"/>
    </ligand>
</feature>
<comment type="function">
    <text evidence="6">GTPase that associates with the 50S ribosomal subunit and may have a role during protein synthesis or ribosome biogenesis.</text>
</comment>
<evidence type="ECO:0000256" key="1">
    <source>
        <dbReference type="ARBA" id="ARBA00022490"/>
    </source>
</evidence>
<dbReference type="PIRSF" id="PIRSF006809">
    <property type="entry name" value="GTP-binding_hflX_prd"/>
    <property type="match status" value="1"/>
</dbReference>
<dbReference type="Pfam" id="PF01926">
    <property type="entry name" value="MMR_HSR1"/>
    <property type="match status" value="1"/>
</dbReference>
<feature type="binding site" evidence="7">
    <location>
        <begin position="229"/>
        <end position="233"/>
    </location>
    <ligand>
        <name>GTP</name>
        <dbReference type="ChEBI" id="CHEBI:37565"/>
    </ligand>
</feature>
<comment type="subunit">
    <text evidence="6">Monomer. Associates with the 50S ribosomal subunit.</text>
</comment>
<evidence type="ECO:0000256" key="2">
    <source>
        <dbReference type="ARBA" id="ARBA00022723"/>
    </source>
</evidence>
<comment type="caution">
    <text evidence="10">The sequence shown here is derived from an EMBL/GenBank/DDBJ whole genome shotgun (WGS) entry which is preliminary data.</text>
</comment>
<comment type="cofactor">
    <cofactor evidence="8">
        <name>Mg(2+)</name>
        <dbReference type="ChEBI" id="CHEBI:18420"/>
    </cofactor>
</comment>
<feature type="binding site" evidence="8">
    <location>
        <position position="231"/>
    </location>
    <ligand>
        <name>Mg(2+)</name>
        <dbReference type="ChEBI" id="CHEBI:18420"/>
    </ligand>
</feature>
<dbReference type="Gene3D" id="6.10.250.2860">
    <property type="match status" value="1"/>
</dbReference>
<protein>
    <recommendedName>
        <fullName evidence="6">GTPase HflX</fullName>
    </recommendedName>
    <alternativeName>
        <fullName evidence="6">GTP-binding protein HflX</fullName>
    </alternativeName>
</protein>
<keyword evidence="4 8" id="KW-0460">Magnesium</keyword>
<dbReference type="PRINTS" id="PR00326">
    <property type="entry name" value="GTP1OBG"/>
</dbReference>
<dbReference type="Proteomes" id="UP000009875">
    <property type="component" value="Unassembled WGS sequence"/>
</dbReference>
<proteinExistence type="inferred from homology"/>
<dbReference type="eggNOG" id="COG2262">
    <property type="taxonomic scope" value="Bacteria"/>
</dbReference>
<dbReference type="Gene3D" id="3.40.50.11060">
    <property type="entry name" value="GTPase HflX, N-terminal domain"/>
    <property type="match status" value="1"/>
</dbReference>
<keyword evidence="1 6" id="KW-0963">Cytoplasm</keyword>
<feature type="binding site" evidence="8">
    <location>
        <position position="211"/>
    </location>
    <ligand>
        <name>Mg(2+)</name>
        <dbReference type="ChEBI" id="CHEBI:18420"/>
    </ligand>
</feature>
<evidence type="ECO:0000256" key="3">
    <source>
        <dbReference type="ARBA" id="ARBA00022741"/>
    </source>
</evidence>
<dbReference type="HOGENOM" id="CLU_019597_2_2_9"/>
<keyword evidence="3 6" id="KW-0547">Nucleotide-binding</keyword>
<feature type="binding site" evidence="7">
    <location>
        <begin position="251"/>
        <end position="254"/>
    </location>
    <ligand>
        <name>GTP</name>
        <dbReference type="ChEBI" id="CHEBI:37565"/>
    </ligand>
</feature>
<dbReference type="STRING" id="883081.HMPREF9698_00340"/>
<dbReference type="FunFam" id="3.40.50.11060:FF:000001">
    <property type="entry name" value="GTPase HflX"/>
    <property type="match status" value="1"/>
</dbReference>
<dbReference type="HAMAP" id="MF_00900">
    <property type="entry name" value="GTPase_HflX"/>
    <property type="match status" value="1"/>
</dbReference>
<dbReference type="GO" id="GO:0043022">
    <property type="term" value="F:ribosome binding"/>
    <property type="evidence" value="ECO:0007669"/>
    <property type="project" value="TreeGrafter"/>
</dbReference>
<dbReference type="GO" id="GO:0005525">
    <property type="term" value="F:GTP binding"/>
    <property type="evidence" value="ECO:0007669"/>
    <property type="project" value="UniProtKB-UniRule"/>
</dbReference>
<name>K9ECA4_9LACT</name>
<comment type="similarity">
    <text evidence="6">Belongs to the TRAFAC class OBG-HflX-like GTPase superfamily. HflX GTPase family.</text>
</comment>
<evidence type="ECO:0000256" key="4">
    <source>
        <dbReference type="ARBA" id="ARBA00022842"/>
    </source>
</evidence>
<keyword evidence="2 8" id="KW-0479">Metal-binding</keyword>
<comment type="subcellular location">
    <subcellularLocation>
        <location evidence="6">Cytoplasm</location>
    </subcellularLocation>
    <text evidence="6">May associate with membranes.</text>
</comment>
<dbReference type="GO" id="GO:0003924">
    <property type="term" value="F:GTPase activity"/>
    <property type="evidence" value="ECO:0007669"/>
    <property type="project" value="UniProtKB-UniRule"/>
</dbReference>
<dbReference type="InterPro" id="IPR006073">
    <property type="entry name" value="GTP-bd"/>
</dbReference>
<dbReference type="InterPro" id="IPR030394">
    <property type="entry name" value="G_HFLX_dom"/>
</dbReference>
<accession>K9ECA4</accession>
<dbReference type="EMBL" id="AGXA01000004">
    <property type="protein sequence ID" value="EKU94308.1"/>
    <property type="molecule type" value="Genomic_DNA"/>
</dbReference>
<evidence type="ECO:0000313" key="10">
    <source>
        <dbReference type="EMBL" id="EKU94308.1"/>
    </source>
</evidence>
<dbReference type="CDD" id="cd01878">
    <property type="entry name" value="HflX"/>
    <property type="match status" value="1"/>
</dbReference>
<dbReference type="InterPro" id="IPR032305">
    <property type="entry name" value="GTP-bd_M"/>
</dbReference>
<dbReference type="Gene3D" id="3.40.50.300">
    <property type="entry name" value="P-loop containing nucleotide triphosphate hydrolases"/>
    <property type="match status" value="1"/>
</dbReference>
<dbReference type="GO" id="GO:0046872">
    <property type="term" value="F:metal ion binding"/>
    <property type="evidence" value="ECO:0007669"/>
    <property type="project" value="UniProtKB-KW"/>
</dbReference>
<dbReference type="NCBIfam" id="TIGR03156">
    <property type="entry name" value="GTP_HflX"/>
    <property type="match status" value="1"/>
</dbReference>
<evidence type="ECO:0000256" key="5">
    <source>
        <dbReference type="ARBA" id="ARBA00023134"/>
    </source>
</evidence>
<dbReference type="InterPro" id="IPR016496">
    <property type="entry name" value="GTPase_HflX"/>
</dbReference>
<reference evidence="10 11" key="1">
    <citation type="submission" date="2012-09" db="EMBL/GenBank/DDBJ databases">
        <title>The Genome Sequence of Alloiococcus otitis ATCC 51267.</title>
        <authorList>
            <consortium name="The Broad Institute Genome Sequencing Platform"/>
            <person name="Earl A."/>
            <person name="Ward D."/>
            <person name="Feldgarden M."/>
            <person name="Gevers D."/>
            <person name="Huys G."/>
            <person name="Walker B."/>
            <person name="Young S.K."/>
            <person name="Zeng Q."/>
            <person name="Gargeya S."/>
            <person name="Fitzgerald M."/>
            <person name="Haas B."/>
            <person name="Abouelleil A."/>
            <person name="Alvarado L."/>
            <person name="Arachchi H.M."/>
            <person name="Berlin A.M."/>
            <person name="Chapman S.B."/>
            <person name="Goldberg J."/>
            <person name="Griggs A."/>
            <person name="Gujja S."/>
            <person name="Hansen M."/>
            <person name="Howarth C."/>
            <person name="Imamovic A."/>
            <person name="Larimer J."/>
            <person name="McCowen C."/>
            <person name="Montmayeur A."/>
            <person name="Murphy C."/>
            <person name="Neiman D."/>
            <person name="Pearson M."/>
            <person name="Priest M."/>
            <person name="Roberts A."/>
            <person name="Saif S."/>
            <person name="Shea T."/>
            <person name="Sisk P."/>
            <person name="Sykes S."/>
            <person name="Wortman J."/>
            <person name="Nusbaum C."/>
            <person name="Birren B."/>
        </authorList>
    </citation>
    <scope>NUCLEOTIDE SEQUENCE [LARGE SCALE GENOMIC DNA]</scope>
    <source>
        <strain evidence="10 11">ATCC 51267</strain>
    </source>
</reference>
<dbReference type="PANTHER" id="PTHR10229">
    <property type="entry name" value="GTP-BINDING PROTEIN HFLX"/>
    <property type="match status" value="1"/>
</dbReference>
<dbReference type="PANTHER" id="PTHR10229:SF0">
    <property type="entry name" value="GTP-BINDING PROTEIN 6-RELATED"/>
    <property type="match status" value="1"/>
</dbReference>
<feature type="binding site" evidence="7">
    <location>
        <begin position="337"/>
        <end position="339"/>
    </location>
    <ligand>
        <name>GTP</name>
        <dbReference type="ChEBI" id="CHEBI:37565"/>
    </ligand>
</feature>
<dbReference type="PATRIC" id="fig|883081.3.peg.343"/>
<gene>
    <name evidence="6" type="primary">hflX</name>
    <name evidence="10" type="ORF">HMPREF9698_00340</name>
</gene>
<evidence type="ECO:0000313" key="11">
    <source>
        <dbReference type="Proteomes" id="UP000009875"/>
    </source>
</evidence>
<evidence type="ECO:0000259" key="9">
    <source>
        <dbReference type="PROSITE" id="PS51705"/>
    </source>
</evidence>
<feature type="domain" description="Hflx-type G" evidence="9">
    <location>
        <begin position="198"/>
        <end position="359"/>
    </location>
</feature>
<organism evidence="10 11">
    <name type="scientific">Alloiococcus otitis ATCC 51267</name>
    <dbReference type="NCBI Taxonomy" id="883081"/>
    <lineage>
        <taxon>Bacteria</taxon>
        <taxon>Bacillati</taxon>
        <taxon>Bacillota</taxon>
        <taxon>Bacilli</taxon>
        <taxon>Lactobacillales</taxon>
        <taxon>Carnobacteriaceae</taxon>
        <taxon>Alloiococcus</taxon>
    </lineage>
</organism>
<dbReference type="Pfam" id="PF13167">
    <property type="entry name" value="GTP-bdg_N"/>
    <property type="match status" value="1"/>
</dbReference>
<dbReference type="SUPFAM" id="SSF52540">
    <property type="entry name" value="P-loop containing nucleoside triphosphate hydrolases"/>
    <property type="match status" value="1"/>
</dbReference>
<dbReference type="InterPro" id="IPR042108">
    <property type="entry name" value="GTPase_HflX_N_sf"/>
</dbReference>
<dbReference type="Pfam" id="PF16360">
    <property type="entry name" value="GTP-bdg_M"/>
    <property type="match status" value="1"/>
</dbReference>
<evidence type="ECO:0000256" key="8">
    <source>
        <dbReference type="PIRSR" id="PIRSR006809-2"/>
    </source>
</evidence>
<feature type="binding site" evidence="7">
    <location>
        <begin position="317"/>
        <end position="320"/>
    </location>
    <ligand>
        <name>GTP</name>
        <dbReference type="ChEBI" id="CHEBI:37565"/>
    </ligand>
</feature>
<dbReference type="AlphaFoldDB" id="K9ECA4"/>
<dbReference type="InterPro" id="IPR025121">
    <property type="entry name" value="GTPase_HflX_N"/>
</dbReference>
<dbReference type="GO" id="GO:0005737">
    <property type="term" value="C:cytoplasm"/>
    <property type="evidence" value="ECO:0007669"/>
    <property type="project" value="UniProtKB-SubCell"/>
</dbReference>
<evidence type="ECO:0000256" key="6">
    <source>
        <dbReference type="HAMAP-Rule" id="MF_00900"/>
    </source>
</evidence>